<dbReference type="AlphaFoldDB" id="K0YU93"/>
<proteinExistence type="predicted"/>
<feature type="transmembrane region" description="Helical" evidence="1">
    <location>
        <begin position="5"/>
        <end position="21"/>
    </location>
</feature>
<sequence length="430" mass="47685">MSISWRVPFLAVLCLLPLFFFPRLELVYIWLAVVIGLTIIDLVAAPSPRKLQIRRTENEPLRAFEEGSVGLYLSLPGSRKMKVEVRDAWPPSVQAKANRHRLVLIPGKEAEVTTPVCPKKRGVAHPDYVTVRSWGPMRLAARQVSFTLPGELRVLPEFPSRKHLPAKLAKLQAVEGRARSRQRGQGTEFDSLREWVDGDDVRSIDWRASARHNDTVVRTWRPERDRKVMLVLDTSRLSAGRVEDVARLESEMDAALLLGAVAGRADDNVSLLAGDQLVRVTVPHTSRTSVLSDFSNAMMPLEAKLVEANWTKLASAIIAQAPQLSLLVLLTPLEPVAAAETLLPTLVHLAKRYRVVIASIADPEVEQMRRQTTDADSVYSAAAAAKTQVQRQKLINAVAQMGVHVIDAPPEEVPTKLVDHYLALKSRGLL</sequence>
<organism evidence="3 4">
    <name type="scientific">Winkia neuii BV029A5</name>
    <dbReference type="NCBI Taxonomy" id="888439"/>
    <lineage>
        <taxon>Bacteria</taxon>
        <taxon>Bacillati</taxon>
        <taxon>Actinomycetota</taxon>
        <taxon>Actinomycetes</taxon>
        <taxon>Actinomycetales</taxon>
        <taxon>Actinomycetaceae</taxon>
        <taxon>Winkia</taxon>
    </lineage>
</organism>
<evidence type="ECO:0000313" key="4">
    <source>
        <dbReference type="Proteomes" id="UP000006075"/>
    </source>
</evidence>
<comment type="caution">
    <text evidence="3">The sequence shown here is derived from an EMBL/GenBank/DDBJ whole genome shotgun (WGS) entry which is preliminary data.</text>
</comment>
<dbReference type="PANTHER" id="PTHR33608:SF3">
    <property type="entry name" value="SLR2013 PROTEIN"/>
    <property type="match status" value="1"/>
</dbReference>
<evidence type="ECO:0000259" key="2">
    <source>
        <dbReference type="Pfam" id="PF01882"/>
    </source>
</evidence>
<feature type="transmembrane region" description="Helical" evidence="1">
    <location>
        <begin position="27"/>
        <end position="45"/>
    </location>
</feature>
<evidence type="ECO:0000256" key="1">
    <source>
        <dbReference type="SAM" id="Phobius"/>
    </source>
</evidence>
<dbReference type="PATRIC" id="fig|888439.3.peg.817"/>
<dbReference type="eggNOG" id="COG1721">
    <property type="taxonomic scope" value="Bacteria"/>
</dbReference>
<feature type="domain" description="DUF58" evidence="2">
    <location>
        <begin position="192"/>
        <end position="292"/>
    </location>
</feature>
<dbReference type="HOGENOM" id="CLU_048408_0_0_11"/>
<dbReference type="Proteomes" id="UP000006075">
    <property type="component" value="Unassembled WGS sequence"/>
</dbReference>
<dbReference type="InterPro" id="IPR002881">
    <property type="entry name" value="DUF58"/>
</dbReference>
<dbReference type="EMBL" id="AGWP01000004">
    <property type="protein sequence ID" value="EJZ87462.1"/>
    <property type="molecule type" value="Genomic_DNA"/>
</dbReference>
<keyword evidence="4" id="KW-1185">Reference proteome</keyword>
<reference evidence="3 4" key="1">
    <citation type="submission" date="2012-07" db="EMBL/GenBank/DDBJ databases">
        <title>The Genome Sequence of Actinomyces neuii subsp. anitratus BVS029A5.</title>
        <authorList>
            <consortium name="The Broad Institute Genome Sequencing Platform"/>
            <person name="Earl A."/>
            <person name="Ward D."/>
            <person name="Feldgarden M."/>
            <person name="Gevers D."/>
            <person name="Saerens B."/>
            <person name="Vaneechoutte M."/>
            <person name="Walker B."/>
            <person name="Young S.K."/>
            <person name="Zeng Q."/>
            <person name="Gargeya S."/>
            <person name="Fitzgerald M."/>
            <person name="Haas B."/>
            <person name="Abouelleil A."/>
            <person name="Alvarado L."/>
            <person name="Arachchi H.M."/>
            <person name="Berlin A."/>
            <person name="Chapman S.B."/>
            <person name="Goldberg J."/>
            <person name="Griggs A."/>
            <person name="Gujja S."/>
            <person name="Hansen M."/>
            <person name="Howarth C."/>
            <person name="Imamovic A."/>
            <person name="Larimer J."/>
            <person name="McCowen C."/>
            <person name="Montmayeur A."/>
            <person name="Murphy C."/>
            <person name="Neiman D."/>
            <person name="Pearson M."/>
            <person name="Priest M."/>
            <person name="Roberts A."/>
            <person name="Saif S."/>
            <person name="Shea T."/>
            <person name="Sisk P."/>
            <person name="Sykes S."/>
            <person name="Wortman J."/>
            <person name="Nusbaum C."/>
            <person name="Birren B."/>
        </authorList>
    </citation>
    <scope>NUCLEOTIDE SEQUENCE [LARGE SCALE GENOMIC DNA]</scope>
    <source>
        <strain evidence="3 4">BVS029A5</strain>
    </source>
</reference>
<keyword evidence="1" id="KW-1133">Transmembrane helix</keyword>
<keyword evidence="1" id="KW-0472">Membrane</keyword>
<name>K0YU93_9ACTO</name>
<keyword evidence="1" id="KW-0812">Transmembrane</keyword>
<protein>
    <recommendedName>
        <fullName evidence="2">DUF58 domain-containing protein</fullName>
    </recommendedName>
</protein>
<dbReference type="PANTHER" id="PTHR33608">
    <property type="entry name" value="BLL2464 PROTEIN"/>
    <property type="match status" value="1"/>
</dbReference>
<gene>
    <name evidence="3" type="ORF">HMPREF9240_00811</name>
</gene>
<dbReference type="OrthoDB" id="845740at2"/>
<dbReference type="Pfam" id="PF01882">
    <property type="entry name" value="DUF58"/>
    <property type="match status" value="1"/>
</dbReference>
<evidence type="ECO:0000313" key="3">
    <source>
        <dbReference type="EMBL" id="EJZ87462.1"/>
    </source>
</evidence>
<accession>K0YU93</accession>